<proteinExistence type="predicted"/>
<organism evidence="1 2">
    <name type="scientific">Daphnia magna</name>
    <dbReference type="NCBI Taxonomy" id="35525"/>
    <lineage>
        <taxon>Eukaryota</taxon>
        <taxon>Metazoa</taxon>
        <taxon>Ecdysozoa</taxon>
        <taxon>Arthropoda</taxon>
        <taxon>Crustacea</taxon>
        <taxon>Branchiopoda</taxon>
        <taxon>Diplostraca</taxon>
        <taxon>Cladocera</taxon>
        <taxon>Anomopoda</taxon>
        <taxon>Daphniidae</taxon>
        <taxon>Daphnia</taxon>
    </lineage>
</organism>
<name>A0ABR0A6Y6_9CRUS</name>
<comment type="caution">
    <text evidence="1">The sequence shown here is derived from an EMBL/GenBank/DDBJ whole genome shotgun (WGS) entry which is preliminary data.</text>
</comment>
<dbReference type="EMBL" id="JAOYFB010000036">
    <property type="protein sequence ID" value="KAK4020901.1"/>
    <property type="molecule type" value="Genomic_DNA"/>
</dbReference>
<sequence>MTDVNSKRRKHSILGLELYLTFHNWEGWVGVPSSSSPTPKTPISRSRPTKDAMLGGGMFVSVDKTRPEWEENSMVPTGIFGFILERSTVMHTWVFSFRALLLLKNSINKSVQECFYEIRMPDLSGLFDETHLSLLTDFVRAGSESRQTI</sequence>
<reference evidence="1 2" key="1">
    <citation type="journal article" date="2023" name="Nucleic Acids Res.">
        <title>The hologenome of Daphnia magna reveals possible DNA methylation and microbiome-mediated evolution of the host genome.</title>
        <authorList>
            <person name="Chaturvedi A."/>
            <person name="Li X."/>
            <person name="Dhandapani V."/>
            <person name="Marshall H."/>
            <person name="Kissane S."/>
            <person name="Cuenca-Cambronero M."/>
            <person name="Asole G."/>
            <person name="Calvet F."/>
            <person name="Ruiz-Romero M."/>
            <person name="Marangio P."/>
            <person name="Guigo R."/>
            <person name="Rago D."/>
            <person name="Mirbahai L."/>
            <person name="Eastwood N."/>
            <person name="Colbourne J.K."/>
            <person name="Zhou J."/>
            <person name="Mallon E."/>
            <person name="Orsini L."/>
        </authorList>
    </citation>
    <scope>NUCLEOTIDE SEQUENCE [LARGE SCALE GENOMIC DNA]</scope>
    <source>
        <strain evidence="1">LRV0_1</strain>
    </source>
</reference>
<keyword evidence="2" id="KW-1185">Reference proteome</keyword>
<evidence type="ECO:0000313" key="2">
    <source>
        <dbReference type="Proteomes" id="UP001234178"/>
    </source>
</evidence>
<accession>A0ABR0A6Y6</accession>
<protein>
    <submittedName>
        <fullName evidence="1">Uncharacterized protein</fullName>
    </submittedName>
</protein>
<dbReference type="Proteomes" id="UP001234178">
    <property type="component" value="Unassembled WGS sequence"/>
</dbReference>
<evidence type="ECO:0000313" key="1">
    <source>
        <dbReference type="EMBL" id="KAK4020901.1"/>
    </source>
</evidence>
<gene>
    <name evidence="1" type="ORF">OUZ56_002843</name>
</gene>